<evidence type="ECO:0000256" key="5">
    <source>
        <dbReference type="ARBA" id="ARBA00022908"/>
    </source>
</evidence>
<evidence type="ECO:0000256" key="6">
    <source>
        <dbReference type="ARBA" id="ARBA00023125"/>
    </source>
</evidence>
<keyword evidence="5 9" id="KW-0229">DNA integration</keyword>
<feature type="active site" evidence="9">
    <location>
        <position position="251"/>
    </location>
</feature>
<keyword evidence="7 9" id="KW-0233">DNA recombination</keyword>
<feature type="active site" description="O-(3'-phospho-DNA)-tyrosine intermediate" evidence="9">
    <location>
        <position position="283"/>
    </location>
</feature>
<dbReference type="PANTHER" id="PTHR30349:SF77">
    <property type="entry name" value="TYROSINE RECOMBINASE XERC"/>
    <property type="match status" value="1"/>
</dbReference>
<keyword evidence="2 9" id="KW-0963">Cytoplasm</keyword>
<feature type="domain" description="Core-binding (CB)" evidence="11">
    <location>
        <begin position="5"/>
        <end position="92"/>
    </location>
</feature>
<name>A0ABZ0WCK8_9BACT</name>
<feature type="domain" description="Tyr recombinase" evidence="10">
    <location>
        <begin position="113"/>
        <end position="296"/>
    </location>
</feature>
<feature type="active site" evidence="9">
    <location>
        <position position="248"/>
    </location>
</feature>
<sequence>MPDTDTFNEPINTFINFLKFEKRFSQHTILAYTTDLKDFSLFLLRVFDGVAFTELNYQHIRSWLADLKENKLTSRSINRKISTLKSFFKYHLKHGNIKANPMAKIVTPKTSRRLPVFIKENDVAILKERVSAATEDWKTLNEKMLMTLFYATGMRLSELINLKESQVDFSRQQLKVLGKGNKERSIPLTKNVLQDIREYIALKRKEFEQPSAELMVTEKGKKMYAKYAYLLVKKLLSEVATLDKKSPHVLRHTFATHMVNNGAELNAVKELLGHSSLAATQVYTHNTIEKLKEVYKNAHPKA</sequence>
<dbReference type="PANTHER" id="PTHR30349">
    <property type="entry name" value="PHAGE INTEGRASE-RELATED"/>
    <property type="match status" value="1"/>
</dbReference>
<comment type="similarity">
    <text evidence="9">Belongs to the 'phage' integrase family. XerC subfamily.</text>
</comment>
<dbReference type="RefSeq" id="WP_114789366.1">
    <property type="nucleotide sequence ID" value="NZ_CP139960.1"/>
</dbReference>
<dbReference type="Pfam" id="PF02899">
    <property type="entry name" value="Phage_int_SAM_1"/>
    <property type="match status" value="1"/>
</dbReference>
<evidence type="ECO:0000256" key="2">
    <source>
        <dbReference type="ARBA" id="ARBA00022490"/>
    </source>
</evidence>
<dbReference type="Gene3D" id="1.10.443.10">
    <property type="entry name" value="Intergrase catalytic core"/>
    <property type="match status" value="1"/>
</dbReference>
<dbReference type="InterPro" id="IPR050090">
    <property type="entry name" value="Tyrosine_recombinase_XerCD"/>
</dbReference>
<dbReference type="Gene3D" id="1.10.150.130">
    <property type="match status" value="1"/>
</dbReference>
<keyword evidence="3 9" id="KW-0132">Cell division</keyword>
<reference evidence="12 13" key="1">
    <citation type="submission" date="2023-12" db="EMBL/GenBank/DDBJ databases">
        <title>Genome sequencing and assembly of bacterial species from a model synthetic community.</title>
        <authorList>
            <person name="Hogle S.L."/>
        </authorList>
    </citation>
    <scope>NUCLEOTIDE SEQUENCE [LARGE SCALE GENOMIC DNA]</scope>
    <source>
        <strain evidence="12 13">HAMBI_3031</strain>
    </source>
</reference>
<evidence type="ECO:0000259" key="11">
    <source>
        <dbReference type="PROSITE" id="PS51900"/>
    </source>
</evidence>
<dbReference type="InterPro" id="IPR011010">
    <property type="entry name" value="DNA_brk_join_enz"/>
</dbReference>
<evidence type="ECO:0000256" key="4">
    <source>
        <dbReference type="ARBA" id="ARBA00022829"/>
    </source>
</evidence>
<dbReference type="PROSITE" id="PS51898">
    <property type="entry name" value="TYR_RECOMBINASE"/>
    <property type="match status" value="1"/>
</dbReference>
<keyword evidence="8 9" id="KW-0131">Cell cycle</keyword>
<protein>
    <recommendedName>
        <fullName evidence="9">Tyrosine recombinase XerC</fullName>
    </recommendedName>
</protein>
<dbReference type="PROSITE" id="PS51900">
    <property type="entry name" value="CB"/>
    <property type="match status" value="1"/>
</dbReference>
<dbReference type="InterPro" id="IPR023009">
    <property type="entry name" value="Tyrosine_recombinase_XerC/XerD"/>
</dbReference>
<keyword evidence="13" id="KW-1185">Reference proteome</keyword>
<accession>A0ABZ0WCK8</accession>
<keyword evidence="6 9" id="KW-0238">DNA-binding</keyword>
<comment type="subcellular location">
    <subcellularLocation>
        <location evidence="1 9">Cytoplasm</location>
    </subcellularLocation>
</comment>
<evidence type="ECO:0000256" key="1">
    <source>
        <dbReference type="ARBA" id="ARBA00004496"/>
    </source>
</evidence>
<feature type="active site" evidence="9">
    <location>
        <position position="274"/>
    </location>
</feature>
<dbReference type="InterPro" id="IPR004107">
    <property type="entry name" value="Integrase_SAM-like_N"/>
</dbReference>
<evidence type="ECO:0000313" key="13">
    <source>
        <dbReference type="Proteomes" id="UP001325680"/>
    </source>
</evidence>
<dbReference type="InterPro" id="IPR044068">
    <property type="entry name" value="CB"/>
</dbReference>
<evidence type="ECO:0000313" key="12">
    <source>
        <dbReference type="EMBL" id="WQD39970.1"/>
    </source>
</evidence>
<dbReference type="Proteomes" id="UP001325680">
    <property type="component" value="Chromosome"/>
</dbReference>
<evidence type="ECO:0000256" key="3">
    <source>
        <dbReference type="ARBA" id="ARBA00022618"/>
    </source>
</evidence>
<comment type="subunit">
    <text evidence="9">Forms a cyclic heterotetrameric complex composed of two molecules of XerC and two molecules of XerD.</text>
</comment>
<dbReference type="InterPro" id="IPR013762">
    <property type="entry name" value="Integrase-like_cat_sf"/>
</dbReference>
<dbReference type="EMBL" id="CP139960">
    <property type="protein sequence ID" value="WQD39970.1"/>
    <property type="molecule type" value="Genomic_DNA"/>
</dbReference>
<evidence type="ECO:0000256" key="8">
    <source>
        <dbReference type="ARBA" id="ARBA00023306"/>
    </source>
</evidence>
<feature type="active site" evidence="9">
    <location>
        <position position="179"/>
    </location>
</feature>
<dbReference type="InterPro" id="IPR002104">
    <property type="entry name" value="Integrase_catalytic"/>
</dbReference>
<evidence type="ECO:0000259" key="10">
    <source>
        <dbReference type="PROSITE" id="PS51898"/>
    </source>
</evidence>
<keyword evidence="4 9" id="KW-0159">Chromosome partition</keyword>
<dbReference type="InterPro" id="IPR010998">
    <property type="entry name" value="Integrase_recombinase_N"/>
</dbReference>
<comment type="function">
    <text evidence="9">Site-specific tyrosine recombinase, which acts by catalyzing the cutting and rejoining of the recombining DNA molecules. The XerC-XerD complex is essential to convert dimers of the bacterial chromosome into monomers to permit their segregation at cell division. It also contributes to the segregational stability of plasmids.</text>
</comment>
<gene>
    <name evidence="9" type="primary">xerC</name>
    <name evidence="12" type="ORF">U0035_07420</name>
</gene>
<proteinExistence type="inferred from homology"/>
<dbReference type="Pfam" id="PF00589">
    <property type="entry name" value="Phage_integrase"/>
    <property type="match status" value="1"/>
</dbReference>
<dbReference type="HAMAP" id="MF_01808">
    <property type="entry name" value="Recomb_XerC_XerD"/>
    <property type="match status" value="1"/>
</dbReference>
<feature type="active site" evidence="9">
    <location>
        <position position="155"/>
    </location>
</feature>
<evidence type="ECO:0000256" key="9">
    <source>
        <dbReference type="HAMAP-Rule" id="MF_01808"/>
    </source>
</evidence>
<organism evidence="12 13">
    <name type="scientific">Niabella yanshanensis</name>
    <dbReference type="NCBI Taxonomy" id="577386"/>
    <lineage>
        <taxon>Bacteria</taxon>
        <taxon>Pseudomonadati</taxon>
        <taxon>Bacteroidota</taxon>
        <taxon>Chitinophagia</taxon>
        <taxon>Chitinophagales</taxon>
        <taxon>Chitinophagaceae</taxon>
        <taxon>Niabella</taxon>
    </lineage>
</organism>
<evidence type="ECO:0000256" key="7">
    <source>
        <dbReference type="ARBA" id="ARBA00023172"/>
    </source>
</evidence>
<dbReference type="SUPFAM" id="SSF56349">
    <property type="entry name" value="DNA breaking-rejoining enzymes"/>
    <property type="match status" value="1"/>
</dbReference>